<evidence type="ECO:0000313" key="9">
    <source>
        <dbReference type="EMBL" id="TKI68653.1"/>
    </source>
</evidence>
<dbReference type="EMBL" id="SZPX01000007">
    <property type="protein sequence ID" value="TKI68653.1"/>
    <property type="molecule type" value="Genomic_DNA"/>
</dbReference>
<evidence type="ECO:0000256" key="2">
    <source>
        <dbReference type="ARBA" id="ARBA00022448"/>
    </source>
</evidence>
<dbReference type="InterPro" id="IPR020846">
    <property type="entry name" value="MFS_dom"/>
</dbReference>
<gene>
    <name evidence="9" type="ORF">FCU45_09555</name>
</gene>
<sequence length="438" mass="47571">MFKKVFPLSAILSLRFLGLFLVLPVISIYALELEGSTPLLVGIVVGGYALTQAIFQVPFGTMSDKIGRKPTLLFGLIVFLIGSIICAYSDNIYTLMIGRFLQGAGAIGSVITAMISDLVEEEIRGKAMAIMGASIALSFALAMGLGPVLGASYGVEFLFILTAVFAVLAIILLFTKVPTPPKIKHTYHATSKTSDILKDPNLLNMIVINAMQKGLMTIAFVLIPIILTSETFAWEKSDLYMAYLPAMLFGLVAMGPAAVFGEKYNKPKEIFLLSIVLFIGSFLIMGLTASSTIFVVGVVMFFIAFNMMEPLVQSMITKFAKVHQKGAALGISNSVAYFATFVGGTTAGLLLGISDRETIGISVAVVATVWLLWTLKLQNPTKYSHLFIPQDEVDLSKLQNLEQEHIAEWYINDSEKLIVVKFVSSAMDKEALKAQISK</sequence>
<feature type="transmembrane region" description="Helical" evidence="7">
    <location>
        <begin position="270"/>
        <end position="287"/>
    </location>
</feature>
<dbReference type="GO" id="GO:0022857">
    <property type="term" value="F:transmembrane transporter activity"/>
    <property type="evidence" value="ECO:0007669"/>
    <property type="project" value="InterPro"/>
</dbReference>
<feature type="transmembrane region" description="Helical" evidence="7">
    <location>
        <begin position="240"/>
        <end position="261"/>
    </location>
</feature>
<evidence type="ECO:0000256" key="6">
    <source>
        <dbReference type="ARBA" id="ARBA00023136"/>
    </source>
</evidence>
<dbReference type="CDD" id="cd17472">
    <property type="entry name" value="MFS_YajR_like"/>
    <property type="match status" value="1"/>
</dbReference>
<dbReference type="GO" id="GO:0005886">
    <property type="term" value="C:plasma membrane"/>
    <property type="evidence" value="ECO:0007669"/>
    <property type="project" value="UniProtKB-SubCell"/>
</dbReference>
<dbReference type="PROSITE" id="PS50850">
    <property type="entry name" value="MFS"/>
    <property type="match status" value="1"/>
</dbReference>
<dbReference type="Pfam" id="PF07690">
    <property type="entry name" value="MFS_1"/>
    <property type="match status" value="1"/>
</dbReference>
<evidence type="ECO:0000313" key="10">
    <source>
        <dbReference type="Proteomes" id="UP000309561"/>
    </source>
</evidence>
<comment type="subcellular location">
    <subcellularLocation>
        <location evidence="1">Cell membrane</location>
        <topology evidence="1">Multi-pass membrane protein</topology>
    </subcellularLocation>
</comment>
<dbReference type="PANTHER" id="PTHR23517">
    <property type="entry name" value="RESISTANCE PROTEIN MDTM, PUTATIVE-RELATED-RELATED"/>
    <property type="match status" value="1"/>
</dbReference>
<feature type="domain" description="Major facilitator superfamily (MFS) profile" evidence="8">
    <location>
        <begin position="1"/>
        <end position="382"/>
    </location>
</feature>
<feature type="transmembrane region" description="Helical" evidence="7">
    <location>
        <begin position="12"/>
        <end position="31"/>
    </location>
</feature>
<feature type="transmembrane region" description="Helical" evidence="7">
    <location>
        <begin position="37"/>
        <end position="59"/>
    </location>
</feature>
<feature type="transmembrane region" description="Helical" evidence="7">
    <location>
        <begin position="71"/>
        <end position="90"/>
    </location>
</feature>
<feature type="transmembrane region" description="Helical" evidence="7">
    <location>
        <begin position="157"/>
        <end position="175"/>
    </location>
</feature>
<dbReference type="InterPro" id="IPR036259">
    <property type="entry name" value="MFS_trans_sf"/>
</dbReference>
<evidence type="ECO:0000259" key="8">
    <source>
        <dbReference type="PROSITE" id="PS50850"/>
    </source>
</evidence>
<comment type="caution">
    <text evidence="9">The sequence shown here is derived from an EMBL/GenBank/DDBJ whole genome shotgun (WGS) entry which is preliminary data.</text>
</comment>
<dbReference type="SUPFAM" id="SSF103473">
    <property type="entry name" value="MFS general substrate transporter"/>
    <property type="match status" value="1"/>
</dbReference>
<dbReference type="PANTHER" id="PTHR23517:SF2">
    <property type="entry name" value="MULTIDRUG RESISTANCE PROTEIN MDTH"/>
    <property type="match status" value="1"/>
</dbReference>
<feature type="transmembrane region" description="Helical" evidence="7">
    <location>
        <begin position="333"/>
        <end position="353"/>
    </location>
</feature>
<evidence type="ECO:0000256" key="1">
    <source>
        <dbReference type="ARBA" id="ARBA00004651"/>
    </source>
</evidence>
<dbReference type="InterPro" id="IPR011701">
    <property type="entry name" value="MFS"/>
</dbReference>
<keyword evidence="2" id="KW-0813">Transport</keyword>
<proteinExistence type="predicted"/>
<keyword evidence="3" id="KW-1003">Cell membrane</keyword>
<keyword evidence="4 7" id="KW-0812">Transmembrane</keyword>
<accession>A0A4V5TLQ6</accession>
<dbReference type="Gene3D" id="1.20.1250.20">
    <property type="entry name" value="MFS general substrate transporter like domains"/>
    <property type="match status" value="1"/>
</dbReference>
<feature type="transmembrane region" description="Helical" evidence="7">
    <location>
        <begin position="127"/>
        <end position="145"/>
    </location>
</feature>
<name>A0A4V5TLQ6_9BACT</name>
<dbReference type="RefSeq" id="WP_137014681.1">
    <property type="nucleotide sequence ID" value="NZ_SZPX01000007.1"/>
</dbReference>
<feature type="transmembrane region" description="Helical" evidence="7">
    <location>
        <begin position="359"/>
        <end position="375"/>
    </location>
</feature>
<evidence type="ECO:0000256" key="3">
    <source>
        <dbReference type="ARBA" id="ARBA00022475"/>
    </source>
</evidence>
<keyword evidence="5 7" id="KW-1133">Transmembrane helix</keyword>
<dbReference type="Proteomes" id="UP000309561">
    <property type="component" value="Unassembled WGS sequence"/>
</dbReference>
<protein>
    <submittedName>
        <fullName evidence="9">MFS transporter</fullName>
    </submittedName>
</protein>
<feature type="transmembrane region" description="Helical" evidence="7">
    <location>
        <begin position="215"/>
        <end position="234"/>
    </location>
</feature>
<evidence type="ECO:0000256" key="7">
    <source>
        <dbReference type="SAM" id="Phobius"/>
    </source>
</evidence>
<keyword evidence="10" id="KW-1185">Reference proteome</keyword>
<evidence type="ECO:0000256" key="4">
    <source>
        <dbReference type="ARBA" id="ARBA00022692"/>
    </source>
</evidence>
<evidence type="ECO:0000256" key="5">
    <source>
        <dbReference type="ARBA" id="ARBA00022989"/>
    </source>
</evidence>
<reference evidence="9 10" key="1">
    <citation type="submission" date="2019-04" db="EMBL/GenBank/DDBJ databases">
        <title>Sulfurimonas crateris sp. nov. a facultative anaerobic sulfur-oxidizing chemolithautotrophic bacterium isolated from a terrestrial mud vulcano.</title>
        <authorList>
            <person name="Ratnikova N.M."/>
            <person name="Slobodkin A.I."/>
            <person name="Merkel A.Y."/>
            <person name="Novikov A."/>
            <person name="Bonch-Osmolovskaya E.A."/>
            <person name="Slobodkina G.B."/>
        </authorList>
    </citation>
    <scope>NUCLEOTIDE SEQUENCE [LARGE SCALE GENOMIC DNA]</scope>
    <source>
        <strain evidence="9 10">SN118</strain>
    </source>
</reference>
<keyword evidence="6 7" id="KW-0472">Membrane</keyword>
<dbReference type="AlphaFoldDB" id="A0A4V5TLQ6"/>
<organism evidence="9 10">
    <name type="scientific">Sulfurimonas crateris</name>
    <dbReference type="NCBI Taxonomy" id="2574727"/>
    <lineage>
        <taxon>Bacteria</taxon>
        <taxon>Pseudomonadati</taxon>
        <taxon>Campylobacterota</taxon>
        <taxon>Epsilonproteobacteria</taxon>
        <taxon>Campylobacterales</taxon>
        <taxon>Sulfurimonadaceae</taxon>
        <taxon>Sulfurimonas</taxon>
    </lineage>
</organism>
<dbReference type="InterPro" id="IPR050171">
    <property type="entry name" value="MFS_Transporters"/>
</dbReference>
<dbReference type="OrthoDB" id="9764259at2"/>